<dbReference type="InterPro" id="IPR036291">
    <property type="entry name" value="NAD(P)-bd_dom_sf"/>
</dbReference>
<reference evidence="4" key="1">
    <citation type="journal article" date="2014" name="Int. J. Syst. Evol. Microbiol.">
        <title>Complete genome sequence of Corynebacterium casei LMG S-19264T (=DSM 44701T), isolated from a smear-ripened cheese.</title>
        <authorList>
            <consortium name="US DOE Joint Genome Institute (JGI-PGF)"/>
            <person name="Walter F."/>
            <person name="Albersmeier A."/>
            <person name="Kalinowski J."/>
            <person name="Ruckert C."/>
        </authorList>
    </citation>
    <scope>NUCLEOTIDE SEQUENCE</scope>
    <source>
        <strain evidence="4">CGMCC 4.7403</strain>
    </source>
</reference>
<gene>
    <name evidence="4" type="ORF">GCM10017771_60850</name>
</gene>
<evidence type="ECO:0000256" key="1">
    <source>
        <dbReference type="ARBA" id="ARBA00006484"/>
    </source>
</evidence>
<reference evidence="4" key="2">
    <citation type="submission" date="2020-09" db="EMBL/GenBank/DDBJ databases">
        <authorList>
            <person name="Sun Q."/>
            <person name="Zhou Y."/>
        </authorList>
    </citation>
    <scope>NUCLEOTIDE SEQUENCE</scope>
    <source>
        <strain evidence="4">CGMCC 4.7403</strain>
    </source>
</reference>
<dbReference type="Pfam" id="PF00106">
    <property type="entry name" value="adh_short"/>
    <property type="match status" value="1"/>
</dbReference>
<dbReference type="SUPFAM" id="SSF51735">
    <property type="entry name" value="NAD(P)-binding Rossmann-fold domains"/>
    <property type="match status" value="1"/>
</dbReference>
<comment type="caution">
    <text evidence="4">The sequence shown here is derived from an EMBL/GenBank/DDBJ whole genome shotgun (WGS) entry which is preliminary data.</text>
</comment>
<evidence type="ECO:0000256" key="2">
    <source>
        <dbReference type="ARBA" id="ARBA00023002"/>
    </source>
</evidence>
<comment type="similarity">
    <text evidence="1">Belongs to the short-chain dehydrogenases/reductases (SDR) family.</text>
</comment>
<evidence type="ECO:0000256" key="3">
    <source>
        <dbReference type="SAM" id="MobiDB-lite"/>
    </source>
</evidence>
<dbReference type="GO" id="GO:0016491">
    <property type="term" value="F:oxidoreductase activity"/>
    <property type="evidence" value="ECO:0007669"/>
    <property type="project" value="UniProtKB-KW"/>
</dbReference>
<dbReference type="PANTHER" id="PTHR43669:SF3">
    <property type="entry name" value="ALCOHOL DEHYDROGENASE, PUTATIVE (AFU_ORTHOLOGUE AFUA_3G03445)-RELATED"/>
    <property type="match status" value="1"/>
</dbReference>
<keyword evidence="5" id="KW-1185">Reference proteome</keyword>
<dbReference type="AlphaFoldDB" id="A0A919DH10"/>
<accession>A0A919DH10</accession>
<dbReference type="RefSeq" id="WP_189785655.1">
    <property type="nucleotide sequence ID" value="NZ_BNAT01000025.1"/>
</dbReference>
<feature type="region of interest" description="Disordered" evidence="3">
    <location>
        <begin position="141"/>
        <end position="184"/>
    </location>
</feature>
<proteinExistence type="inferred from homology"/>
<sequence length="184" mass="19445">MSMASPPVALLTGGASGIGLADLGRLAEGEYRIAVLDLGKQALGKVAERFADRVATFAVDVSDPDAVAAVVEKAEDEIGPIEHVVACAGIARAGPTLSVARADVDLMTRMNYGGIVDLAYAGLPRMTGAGQRRVRGRRVVHRHHGAPQDGRVRRHQDRGDRLHAVTAPRTRRHGPDAGLCVPRP</sequence>
<dbReference type="Gene3D" id="3.40.50.720">
    <property type="entry name" value="NAD(P)-binding Rossmann-like Domain"/>
    <property type="match status" value="1"/>
</dbReference>
<dbReference type="InterPro" id="IPR002347">
    <property type="entry name" value="SDR_fam"/>
</dbReference>
<dbReference type="PRINTS" id="PR00081">
    <property type="entry name" value="GDHRDH"/>
</dbReference>
<name>A0A919DH10_9ACTN</name>
<protein>
    <submittedName>
        <fullName evidence="4">Uncharacterized protein</fullName>
    </submittedName>
</protein>
<evidence type="ECO:0000313" key="5">
    <source>
        <dbReference type="Proteomes" id="UP000603227"/>
    </source>
</evidence>
<evidence type="ECO:0000313" key="4">
    <source>
        <dbReference type="EMBL" id="GHE41559.1"/>
    </source>
</evidence>
<organism evidence="4 5">
    <name type="scientific">Streptomyces capitiformicae</name>
    <dbReference type="NCBI Taxonomy" id="2014920"/>
    <lineage>
        <taxon>Bacteria</taxon>
        <taxon>Bacillati</taxon>
        <taxon>Actinomycetota</taxon>
        <taxon>Actinomycetes</taxon>
        <taxon>Kitasatosporales</taxon>
        <taxon>Streptomycetaceae</taxon>
        <taxon>Streptomyces</taxon>
    </lineage>
</organism>
<dbReference type="EMBL" id="BNAT01000025">
    <property type="protein sequence ID" value="GHE41559.1"/>
    <property type="molecule type" value="Genomic_DNA"/>
</dbReference>
<dbReference type="Proteomes" id="UP000603227">
    <property type="component" value="Unassembled WGS sequence"/>
</dbReference>
<dbReference type="PANTHER" id="PTHR43669">
    <property type="entry name" value="5-KETO-D-GLUCONATE 5-REDUCTASE"/>
    <property type="match status" value="1"/>
</dbReference>
<keyword evidence="2" id="KW-0560">Oxidoreductase</keyword>